<dbReference type="Proteomes" id="UP001305702">
    <property type="component" value="Chromosome"/>
</dbReference>
<evidence type="ECO:0000313" key="3">
    <source>
        <dbReference type="Proteomes" id="UP001305702"/>
    </source>
</evidence>
<dbReference type="RefSeq" id="WP_315603727.1">
    <property type="nucleotide sequence ID" value="NZ_CP130318.1"/>
</dbReference>
<feature type="compositionally biased region" description="Acidic residues" evidence="1">
    <location>
        <begin position="376"/>
        <end position="385"/>
    </location>
</feature>
<dbReference type="SUPFAM" id="SSF56059">
    <property type="entry name" value="Glutathione synthetase ATP-binding domain-like"/>
    <property type="match status" value="1"/>
</dbReference>
<name>A0AA96LB64_9BACL</name>
<gene>
    <name evidence="2" type="ORF">MJA45_20345</name>
</gene>
<dbReference type="EMBL" id="CP130318">
    <property type="protein sequence ID" value="WNQ09953.1"/>
    <property type="molecule type" value="Genomic_DNA"/>
</dbReference>
<evidence type="ECO:0000256" key="1">
    <source>
        <dbReference type="SAM" id="MobiDB-lite"/>
    </source>
</evidence>
<dbReference type="Gene3D" id="3.30.470.20">
    <property type="entry name" value="ATP-grasp fold, B domain"/>
    <property type="match status" value="1"/>
</dbReference>
<protein>
    <submittedName>
        <fullName evidence="2">YheC/YheD family protein</fullName>
    </submittedName>
</protein>
<dbReference type="KEGG" id="paun:MJA45_20345"/>
<accession>A0AA96LB64</accession>
<dbReference type="InterPro" id="IPR026838">
    <property type="entry name" value="YheC/D"/>
</dbReference>
<dbReference type="Pfam" id="PF14398">
    <property type="entry name" value="ATPgrasp_YheCD"/>
    <property type="match status" value="1"/>
</dbReference>
<keyword evidence="3" id="KW-1185">Reference proteome</keyword>
<evidence type="ECO:0000313" key="2">
    <source>
        <dbReference type="EMBL" id="WNQ09953.1"/>
    </source>
</evidence>
<feature type="region of interest" description="Disordered" evidence="1">
    <location>
        <begin position="364"/>
        <end position="385"/>
    </location>
</feature>
<proteinExistence type="predicted"/>
<sequence>MSKPVIGIMVWRNGRTLSEPAYFRGLVREGQKLGAVTYLFTLTDIEDRKKKINGLTLSPEGEWQEREFGWPDVVIDRYRRGGSLYTGIRNSSLFVYANNKFTNKWTATQLFLREDRLKRWMPETLEYNHYNLRRMLNRHSLLYIKPGNGTAGSSIVKLKVLSNGYEVLGRSRNLTRRKAVLPSSSSLRNWLDQWTVKERIHNGNFMVQQGLDLELVPGRVVDTRLLIQKNEKGVWEVTGLGMRVGAPRSSTSNLHGGGKALPFHVLLHKRFGKTRTESIRQECEELAQEVVRTIERHFGSMMEFGLDIGIDVDGKVWLIEVNPKPGREIFREMGDKTLYRKAVRRPLEYAVHLAQALAKTSAALDEEALEPKSAGEPDEDAEVES</sequence>
<dbReference type="AlphaFoldDB" id="A0AA96LB64"/>
<organism evidence="2 3">
    <name type="scientific">Paenibacillus aurantius</name>
    <dbReference type="NCBI Taxonomy" id="2918900"/>
    <lineage>
        <taxon>Bacteria</taxon>
        <taxon>Bacillati</taxon>
        <taxon>Bacillota</taxon>
        <taxon>Bacilli</taxon>
        <taxon>Bacillales</taxon>
        <taxon>Paenibacillaceae</taxon>
        <taxon>Paenibacillus</taxon>
    </lineage>
</organism>
<reference evidence="2 3" key="1">
    <citation type="submission" date="2022-02" db="EMBL/GenBank/DDBJ databases">
        <title>Paenibacillus sp. MBLB1776 Whole Genome Shotgun Sequencing.</title>
        <authorList>
            <person name="Hwang C.Y."/>
            <person name="Cho E.-S."/>
            <person name="Seo M.-J."/>
        </authorList>
    </citation>
    <scope>NUCLEOTIDE SEQUENCE [LARGE SCALE GENOMIC DNA]</scope>
    <source>
        <strain evidence="2 3">MBLB1776</strain>
    </source>
</reference>